<dbReference type="PANTHER" id="PTHR43881:SF1">
    <property type="entry name" value="GAMMA-GLUTAMYLTRANSPEPTIDASE (AFU_ORTHOLOGUE AFUA_4G13580)"/>
    <property type="match status" value="1"/>
</dbReference>
<evidence type="ECO:0000256" key="3">
    <source>
        <dbReference type="ARBA" id="ARBA00047417"/>
    </source>
</evidence>
<dbReference type="InterPro" id="IPR000101">
    <property type="entry name" value="GGT_peptidase"/>
</dbReference>
<dbReference type="EC" id="2.3.2.2" evidence="4"/>
<dbReference type="InterPro" id="IPR052896">
    <property type="entry name" value="GGT-like_enzyme"/>
</dbReference>
<dbReference type="InterPro" id="IPR043137">
    <property type="entry name" value="GGT_ssub_C"/>
</dbReference>
<comment type="subunit">
    <text evidence="4">This enzyme consists of two polypeptide chains, which are synthesized in precursor form from a single polypeptide.</text>
</comment>
<dbReference type="SUPFAM" id="SSF56235">
    <property type="entry name" value="N-terminal nucleophile aminohydrolases (Ntn hydrolases)"/>
    <property type="match status" value="1"/>
</dbReference>
<name>A0ABV7YHW1_9ACTN</name>
<comment type="catalytic activity">
    <reaction evidence="1 4">
        <text>an S-substituted glutathione + H2O = an S-substituted L-cysteinylglycine + L-glutamate</text>
        <dbReference type="Rhea" id="RHEA:59468"/>
        <dbReference type="ChEBI" id="CHEBI:15377"/>
        <dbReference type="ChEBI" id="CHEBI:29985"/>
        <dbReference type="ChEBI" id="CHEBI:90779"/>
        <dbReference type="ChEBI" id="CHEBI:143103"/>
        <dbReference type="EC" id="3.4.19.13"/>
    </reaction>
</comment>
<evidence type="ECO:0000313" key="6">
    <source>
        <dbReference type="EMBL" id="MFC3763644.1"/>
    </source>
</evidence>
<keyword evidence="4" id="KW-0378">Hydrolase</keyword>
<comment type="PTM">
    <text evidence="4">Cleaved by autocatalysis into a large and a small subunit.</text>
</comment>
<comment type="pathway">
    <text evidence="4">Sulfur metabolism; glutathione metabolism.</text>
</comment>
<keyword evidence="4 6" id="KW-0808">Transferase</keyword>
<comment type="caution">
    <text evidence="6">The sequence shown here is derived from an EMBL/GenBank/DDBJ whole genome shotgun (WGS) entry which is preliminary data.</text>
</comment>
<keyword evidence="7" id="KW-1185">Reference proteome</keyword>
<dbReference type="NCBIfam" id="TIGR00066">
    <property type="entry name" value="g_glut_trans"/>
    <property type="match status" value="1"/>
</dbReference>
<evidence type="ECO:0000256" key="5">
    <source>
        <dbReference type="SAM" id="MobiDB-lite"/>
    </source>
</evidence>
<evidence type="ECO:0000313" key="7">
    <source>
        <dbReference type="Proteomes" id="UP001595699"/>
    </source>
</evidence>
<comment type="catalytic activity">
    <reaction evidence="3 4">
        <text>an N-terminal (5-L-glutamyl)-[peptide] + an alpha-amino acid = 5-L-glutamyl amino acid + an N-terminal L-alpha-aminoacyl-[peptide]</text>
        <dbReference type="Rhea" id="RHEA:23904"/>
        <dbReference type="Rhea" id="RHEA-COMP:9780"/>
        <dbReference type="Rhea" id="RHEA-COMP:9795"/>
        <dbReference type="ChEBI" id="CHEBI:77644"/>
        <dbReference type="ChEBI" id="CHEBI:78597"/>
        <dbReference type="ChEBI" id="CHEBI:78599"/>
        <dbReference type="ChEBI" id="CHEBI:78608"/>
        <dbReference type="EC" id="2.3.2.2"/>
    </reaction>
</comment>
<dbReference type="EMBL" id="JBHRZH010000020">
    <property type="protein sequence ID" value="MFC3763644.1"/>
    <property type="molecule type" value="Genomic_DNA"/>
</dbReference>
<dbReference type="InterPro" id="IPR043138">
    <property type="entry name" value="GGT_lsub"/>
</dbReference>
<dbReference type="EC" id="3.4.19.13" evidence="4"/>
<dbReference type="Proteomes" id="UP001595699">
    <property type="component" value="Unassembled WGS sequence"/>
</dbReference>
<dbReference type="RefSeq" id="WP_205118520.1">
    <property type="nucleotide sequence ID" value="NZ_JAFBCM010000001.1"/>
</dbReference>
<dbReference type="PRINTS" id="PR01210">
    <property type="entry name" value="GGTRANSPTASE"/>
</dbReference>
<dbReference type="Pfam" id="PF01019">
    <property type="entry name" value="G_glu_transpept"/>
    <property type="match status" value="1"/>
</dbReference>
<dbReference type="InterPro" id="IPR029055">
    <property type="entry name" value="Ntn_hydrolases_N"/>
</dbReference>
<protein>
    <recommendedName>
        <fullName evidence="4">Glutathione hydrolase proenzyme</fullName>
        <ecNumber evidence="4">2.3.2.2</ecNumber>
        <ecNumber evidence="4">3.4.19.13</ecNumber>
    </recommendedName>
    <component>
        <recommendedName>
            <fullName evidence="4">Glutathione hydrolase large chain</fullName>
        </recommendedName>
    </component>
    <component>
        <recommendedName>
            <fullName evidence="4">Glutathione hydrolase small chain</fullName>
        </recommendedName>
    </component>
</protein>
<evidence type="ECO:0000256" key="4">
    <source>
        <dbReference type="RuleBase" id="RU368036"/>
    </source>
</evidence>
<keyword evidence="4" id="KW-0865">Zymogen</keyword>
<feature type="region of interest" description="Disordered" evidence="5">
    <location>
        <begin position="497"/>
        <end position="516"/>
    </location>
</feature>
<dbReference type="PANTHER" id="PTHR43881">
    <property type="entry name" value="GAMMA-GLUTAMYLTRANSPEPTIDASE (AFU_ORTHOLOGUE AFUA_4G13580)"/>
    <property type="match status" value="1"/>
</dbReference>
<comment type="similarity">
    <text evidence="4">Belongs to the gamma-glutamyltransferase family.</text>
</comment>
<accession>A0ABV7YHW1</accession>
<dbReference type="Gene3D" id="3.60.20.40">
    <property type="match status" value="1"/>
</dbReference>
<evidence type="ECO:0000256" key="2">
    <source>
        <dbReference type="ARBA" id="ARBA00001089"/>
    </source>
</evidence>
<gene>
    <name evidence="6" type="primary">ggt</name>
    <name evidence="6" type="ORF">ACFOUW_22595</name>
</gene>
<sequence length="516" mass="53697">MVATGHPLASSAGLAVLRAGGNAVDAAVAAGLVSAVVLPEMCGLGGDLFAVLHDPTGTHSVQGSGIAPRSLTIDQLRAAGSARSRGPLSVTVPGMVDAYFTLLARFGTRSFADLVEPAIEYAEGHPITPERIVYIDRFASLLREYPSSAAVFLPDGRVPLPGEVLRQPDLASTLRLLASGGRDEFYRGELAERIGAFMASIGGALSADDLVTQATEVTAPISTTYRGHTVYETCLPSQGQIVLEALNILESFDLSLGSAEAVHLQVEAVKLAFADRHAYAKDPAFGPSPVDELLSKDWAARRAAAIGLKASDDLPPGEFDRGDTSYLCVIDGNGTMVSLIQSVAANFGSGIVAGDTGVVLNNRASAFSLDDNHPNVFAPGKKTVHTLNAYLVADPSGTPVLVGGTPGGDRQPQWNVQFLTGLIDGGWDVQQTLEQPTWISSVGSGSGRTANEFTLDLEARFGPSVASALEERGHRVTVGPDFTPESSVAQLIARDPTSGVLAGGTDPRSEGAVLAF</sequence>
<comment type="catalytic activity">
    <reaction evidence="2 4">
        <text>glutathione + H2O = L-cysteinylglycine + L-glutamate</text>
        <dbReference type="Rhea" id="RHEA:28807"/>
        <dbReference type="ChEBI" id="CHEBI:15377"/>
        <dbReference type="ChEBI" id="CHEBI:29985"/>
        <dbReference type="ChEBI" id="CHEBI:57925"/>
        <dbReference type="ChEBI" id="CHEBI:61694"/>
        <dbReference type="EC" id="3.4.19.13"/>
    </reaction>
</comment>
<keyword evidence="4 6" id="KW-0012">Acyltransferase</keyword>
<keyword evidence="4" id="KW-0317">Glutathione biosynthesis</keyword>
<dbReference type="GO" id="GO:0103068">
    <property type="term" value="F:leukotriene C4 gamma-glutamyl transferase activity"/>
    <property type="evidence" value="ECO:0007669"/>
    <property type="project" value="UniProtKB-EC"/>
</dbReference>
<evidence type="ECO:0000256" key="1">
    <source>
        <dbReference type="ARBA" id="ARBA00001049"/>
    </source>
</evidence>
<proteinExistence type="inferred from homology"/>
<reference evidence="7" key="1">
    <citation type="journal article" date="2019" name="Int. J. Syst. Evol. Microbiol.">
        <title>The Global Catalogue of Microorganisms (GCM) 10K type strain sequencing project: providing services to taxonomists for standard genome sequencing and annotation.</title>
        <authorList>
            <consortium name="The Broad Institute Genomics Platform"/>
            <consortium name="The Broad Institute Genome Sequencing Center for Infectious Disease"/>
            <person name="Wu L."/>
            <person name="Ma J."/>
        </authorList>
    </citation>
    <scope>NUCLEOTIDE SEQUENCE [LARGE SCALE GENOMIC DNA]</scope>
    <source>
        <strain evidence="7">CGMCC 4.7241</strain>
    </source>
</reference>
<dbReference type="Gene3D" id="1.10.246.130">
    <property type="match status" value="1"/>
</dbReference>
<organism evidence="6 7">
    <name type="scientific">Tenggerimyces flavus</name>
    <dbReference type="NCBI Taxonomy" id="1708749"/>
    <lineage>
        <taxon>Bacteria</taxon>
        <taxon>Bacillati</taxon>
        <taxon>Actinomycetota</taxon>
        <taxon>Actinomycetes</taxon>
        <taxon>Propionibacteriales</taxon>
        <taxon>Nocardioidaceae</taxon>
        <taxon>Tenggerimyces</taxon>
    </lineage>
</organism>